<evidence type="ECO:0000256" key="3">
    <source>
        <dbReference type="ARBA" id="ARBA00022603"/>
    </source>
</evidence>
<evidence type="ECO:0000256" key="1">
    <source>
        <dbReference type="ARBA" id="ARBA00001541"/>
    </source>
</evidence>
<dbReference type="InterPro" id="IPR022642">
    <property type="entry name" value="CheR_C"/>
</dbReference>
<dbReference type="GO" id="GO:0006935">
    <property type="term" value="P:chemotaxis"/>
    <property type="evidence" value="ECO:0007669"/>
    <property type="project" value="UniProtKB-UniRule"/>
</dbReference>
<dbReference type="SUPFAM" id="SSF47757">
    <property type="entry name" value="Chemotaxis receptor methyltransferase CheR, N-terminal domain"/>
    <property type="match status" value="1"/>
</dbReference>
<dbReference type="KEGG" id="mrob:HH214_12775"/>
<dbReference type="Pfam" id="PF13596">
    <property type="entry name" value="PAS_10"/>
    <property type="match status" value="1"/>
</dbReference>
<dbReference type="InterPro" id="IPR050903">
    <property type="entry name" value="Bact_Chemotaxis_MeTrfase"/>
</dbReference>
<keyword evidence="4" id="KW-0808">Transferase</keyword>
<feature type="compositionally biased region" description="Basic and acidic residues" evidence="7">
    <location>
        <begin position="1"/>
        <end position="14"/>
    </location>
</feature>
<dbReference type="InterPro" id="IPR036804">
    <property type="entry name" value="CheR_N_sf"/>
</dbReference>
<dbReference type="InterPro" id="IPR029063">
    <property type="entry name" value="SAM-dependent_MTases_sf"/>
</dbReference>
<dbReference type="GO" id="GO:0008984">
    <property type="term" value="F:protein-glutamate methylesterase activity"/>
    <property type="evidence" value="ECO:0007669"/>
    <property type="project" value="InterPro"/>
</dbReference>
<dbReference type="PANTHER" id="PTHR24422">
    <property type="entry name" value="CHEMOTAXIS PROTEIN METHYLTRANSFERASE"/>
    <property type="match status" value="1"/>
</dbReference>
<dbReference type="Gene3D" id="3.30.450.20">
    <property type="entry name" value="PAS domain"/>
    <property type="match status" value="1"/>
</dbReference>
<evidence type="ECO:0000259" key="9">
    <source>
        <dbReference type="PROSITE" id="PS50123"/>
    </source>
</evidence>
<dbReference type="Gene3D" id="3.40.50.180">
    <property type="entry name" value="Methylesterase CheB, C-terminal domain"/>
    <property type="match status" value="1"/>
</dbReference>
<dbReference type="GO" id="GO:0000156">
    <property type="term" value="F:phosphorelay response regulator activity"/>
    <property type="evidence" value="ECO:0007669"/>
    <property type="project" value="InterPro"/>
</dbReference>
<proteinExistence type="predicted"/>
<dbReference type="SUPFAM" id="SSF55785">
    <property type="entry name" value="PYP-like sensor domain (PAS domain)"/>
    <property type="match status" value="1"/>
</dbReference>
<evidence type="ECO:0000313" key="10">
    <source>
        <dbReference type="EMBL" id="QJD96684.1"/>
    </source>
</evidence>
<keyword evidence="6" id="KW-0145">Chemotaxis</keyword>
<dbReference type="SMART" id="SM00138">
    <property type="entry name" value="MeTrc"/>
    <property type="match status" value="1"/>
</dbReference>
<dbReference type="Pfam" id="PF01339">
    <property type="entry name" value="CheB_methylest"/>
    <property type="match status" value="1"/>
</dbReference>
<keyword evidence="11" id="KW-1185">Reference proteome</keyword>
<evidence type="ECO:0000256" key="7">
    <source>
        <dbReference type="SAM" id="MobiDB-lite"/>
    </source>
</evidence>
<feature type="active site" evidence="6">
    <location>
        <position position="42"/>
    </location>
</feature>
<reference evidence="10 11" key="1">
    <citation type="submission" date="2020-04" db="EMBL/GenBank/DDBJ databases">
        <title>Genome sequencing of novel species.</title>
        <authorList>
            <person name="Heo J."/>
            <person name="Kim S.-J."/>
            <person name="Kim J.-S."/>
            <person name="Hong S.-B."/>
            <person name="Kwon S.-W."/>
        </authorList>
    </citation>
    <scope>NUCLEOTIDE SEQUENCE [LARGE SCALE GENOMIC DNA]</scope>
    <source>
        <strain evidence="10 11">F39-2</strain>
    </source>
</reference>
<dbReference type="PROSITE" id="PS50123">
    <property type="entry name" value="CHER"/>
    <property type="match status" value="1"/>
</dbReference>
<dbReference type="Pfam" id="PF01739">
    <property type="entry name" value="CheR"/>
    <property type="match status" value="1"/>
</dbReference>
<evidence type="ECO:0000256" key="4">
    <source>
        <dbReference type="ARBA" id="ARBA00022679"/>
    </source>
</evidence>
<dbReference type="InterPro" id="IPR000673">
    <property type="entry name" value="Sig_transdc_resp-reg_Me-estase"/>
</dbReference>
<feature type="region of interest" description="Disordered" evidence="7">
    <location>
        <begin position="1"/>
        <end position="31"/>
    </location>
</feature>
<dbReference type="Proteomes" id="UP000503278">
    <property type="component" value="Chromosome"/>
</dbReference>
<comment type="catalytic activity">
    <reaction evidence="1">
        <text>L-glutamyl-[protein] + S-adenosyl-L-methionine = [protein]-L-glutamate 5-O-methyl ester + S-adenosyl-L-homocysteine</text>
        <dbReference type="Rhea" id="RHEA:24452"/>
        <dbReference type="Rhea" id="RHEA-COMP:10208"/>
        <dbReference type="Rhea" id="RHEA-COMP:10311"/>
        <dbReference type="ChEBI" id="CHEBI:29973"/>
        <dbReference type="ChEBI" id="CHEBI:57856"/>
        <dbReference type="ChEBI" id="CHEBI:59789"/>
        <dbReference type="ChEBI" id="CHEBI:82795"/>
        <dbReference type="EC" id="2.1.1.80"/>
    </reaction>
</comment>
<dbReference type="InterPro" id="IPR035965">
    <property type="entry name" value="PAS-like_dom_sf"/>
</dbReference>
<evidence type="ECO:0000313" key="11">
    <source>
        <dbReference type="Proteomes" id="UP000503278"/>
    </source>
</evidence>
<dbReference type="GO" id="GO:0032259">
    <property type="term" value="P:methylation"/>
    <property type="evidence" value="ECO:0007669"/>
    <property type="project" value="UniProtKB-KW"/>
</dbReference>
<feature type="compositionally biased region" description="Low complexity" evidence="7">
    <location>
        <begin position="16"/>
        <end position="26"/>
    </location>
</feature>
<keyword evidence="5" id="KW-0949">S-adenosyl-L-methionine</keyword>
<dbReference type="Gene3D" id="1.10.155.10">
    <property type="entry name" value="Chemotaxis receptor methyltransferase CheR, N-terminal domain"/>
    <property type="match status" value="1"/>
</dbReference>
<name>A0A7L5E4N2_9SPHI</name>
<accession>A0A7L5E4N2</accession>
<dbReference type="CDD" id="cd16434">
    <property type="entry name" value="CheB-CheR_fusion"/>
    <property type="match status" value="1"/>
</dbReference>
<dbReference type="GO" id="GO:0008983">
    <property type="term" value="F:protein-glutamate O-methyltransferase activity"/>
    <property type="evidence" value="ECO:0007669"/>
    <property type="project" value="UniProtKB-EC"/>
</dbReference>
<dbReference type="SUPFAM" id="SSF53335">
    <property type="entry name" value="S-adenosyl-L-methionine-dependent methyltransferases"/>
    <property type="match status" value="1"/>
</dbReference>
<dbReference type="SUPFAM" id="SSF52738">
    <property type="entry name" value="Methylesterase CheB, C-terminal domain"/>
    <property type="match status" value="1"/>
</dbReference>
<dbReference type="SMART" id="SM00091">
    <property type="entry name" value="PAS"/>
    <property type="match status" value="3"/>
</dbReference>
<dbReference type="RefSeq" id="WP_169608217.1">
    <property type="nucleotide sequence ID" value="NZ_CP051682.1"/>
</dbReference>
<dbReference type="InterPro" id="IPR022641">
    <property type="entry name" value="CheR_N"/>
</dbReference>
<dbReference type="GO" id="GO:0005737">
    <property type="term" value="C:cytoplasm"/>
    <property type="evidence" value="ECO:0007669"/>
    <property type="project" value="InterPro"/>
</dbReference>
<evidence type="ECO:0000259" key="8">
    <source>
        <dbReference type="PROSITE" id="PS50122"/>
    </source>
</evidence>
<feature type="compositionally biased region" description="Polar residues" evidence="7">
    <location>
        <begin position="704"/>
        <end position="727"/>
    </location>
</feature>
<feature type="domain" description="CheB-type methylesterase" evidence="8">
    <location>
        <begin position="30"/>
        <end position="219"/>
    </location>
</feature>
<evidence type="ECO:0000256" key="2">
    <source>
        <dbReference type="ARBA" id="ARBA00012534"/>
    </source>
</evidence>
<dbReference type="InterPro" id="IPR000780">
    <property type="entry name" value="CheR_MeTrfase"/>
</dbReference>
<dbReference type="PRINTS" id="PR00996">
    <property type="entry name" value="CHERMTFRASE"/>
</dbReference>
<dbReference type="EMBL" id="CP051682">
    <property type="protein sequence ID" value="QJD96684.1"/>
    <property type="molecule type" value="Genomic_DNA"/>
</dbReference>
<dbReference type="Pfam" id="PF03705">
    <property type="entry name" value="CheR_N"/>
    <property type="match status" value="1"/>
</dbReference>
<dbReference type="PANTHER" id="PTHR24422:SF27">
    <property type="entry name" value="PROTEIN-GLUTAMATE O-METHYLTRANSFERASE"/>
    <property type="match status" value="1"/>
</dbReference>
<dbReference type="InterPro" id="IPR035909">
    <property type="entry name" value="CheB_C"/>
</dbReference>
<dbReference type="InterPro" id="IPR000014">
    <property type="entry name" value="PAS"/>
</dbReference>
<evidence type="ECO:0000256" key="5">
    <source>
        <dbReference type="ARBA" id="ARBA00022691"/>
    </source>
</evidence>
<dbReference type="AlphaFoldDB" id="A0A7L5E4N2"/>
<feature type="active site" evidence="6">
    <location>
        <position position="161"/>
    </location>
</feature>
<dbReference type="Gene3D" id="3.40.50.150">
    <property type="entry name" value="Vaccinia Virus protein VP39"/>
    <property type="match status" value="1"/>
</dbReference>
<organism evidence="10 11">
    <name type="scientific">Mucilaginibacter robiniae</name>
    <dbReference type="NCBI Taxonomy" id="2728022"/>
    <lineage>
        <taxon>Bacteria</taxon>
        <taxon>Pseudomonadati</taxon>
        <taxon>Bacteroidota</taxon>
        <taxon>Sphingobacteriia</taxon>
        <taxon>Sphingobacteriales</taxon>
        <taxon>Sphingobacteriaceae</taxon>
        <taxon>Mucilaginibacter</taxon>
    </lineage>
</organism>
<gene>
    <name evidence="10" type="ORF">HH214_12775</name>
</gene>
<keyword evidence="3" id="KW-0489">Methyltransferase</keyword>
<sequence>MSDNTEKPEKKLADLKSSVNKSSGSKKQSKKTAFPIVGIGGSAGSFQAFEKFFTHMPADSGMAFVIIMHLDPNHKGQVSELIRKYSPMPVLEAIDGMPVEADHIYIIPPNKDMGIHNRKLLLLNVQKPNGYRQPIDYFLQSLADDQWNKSVGIIFSGMGSDGETGVRMVKEKLGMVMVQDPETAPYSSMPIAAIGTNLVDYVLSPEEMPMCLIQYLNHPVLSEEPSEQARMEIRNSTSVQKVLMLLRSHTGHDFSLYKKSTIVRRIDRRVAYHQLPDYVHYVNYLRENPQEVDVLFNELLIGVTKFFRDAAAFESLKNKLQPIIQQKSTNEPVRVWIAGCSTGEEAYSIAMLLIECLDVPKKAKLPKIQIFATDLDAEAIEHARAGVYNTNIVADVSPERITRFFIKNEANYTVKKELREMIVFAQHNLIKDAPFTRLDLLCCRNVMIYLTAELQKKIIPVFHYSLNPKAIMFMGPAETIGGFTEMFVAVDPKWKIFERKEGSAAINRMIDFPFHVAKQPNAILRIEEGEKIVPKVSIADTFNKIMLENFTPTSVLINDKGDILYSNGRTGKFLELPSGEAMMNIYKMIREELRYVLGNVIHQARSQKALVTINDIKLKEGDQVRTINLKASLLMEKALEGLLLIVFEDKGLFKKPTRQPTKGEAGHDKAIEELEKELVYTKEQLSNTIEQMETSLEELKSTNEELQSTNEELQSTNEELQSTNEESLTTKEEMQSLNEELMTINVQYQAKAEELAMLNNDMKNLLDSTEIGTIFLNNNMEVLRYTPPIRKLFSIIPSDVGRPLSHIVSAFDYRLIEENVKEVIERLAIKEVELKTQNNDWYNVRILPYRTLDNFISGAVLTFTLITNYKQMEYRLNALQNYSADIINVLQEPALQLDKDLQVVNVNQRFMSVFKVKEREIKGYLFDRFVHEHWKTIELDKLLQQCRNAETSTTTSFKVEYLPGENFELTARPFINENVNEPLLLLILIIIHEL</sequence>
<keyword evidence="6" id="KW-0378">Hydrolase</keyword>
<dbReference type="EC" id="2.1.1.80" evidence="2"/>
<evidence type="ECO:0000256" key="6">
    <source>
        <dbReference type="PROSITE-ProRule" id="PRU00050"/>
    </source>
</evidence>
<feature type="domain" description="CheR-type methyltransferase" evidence="9">
    <location>
        <begin position="240"/>
        <end position="498"/>
    </location>
</feature>
<protein>
    <recommendedName>
        <fullName evidence="2">protein-glutamate O-methyltransferase</fullName>
        <ecNumber evidence="2">2.1.1.80</ecNumber>
    </recommendedName>
</protein>
<dbReference type="PROSITE" id="PS50122">
    <property type="entry name" value="CHEB"/>
    <property type="match status" value="1"/>
</dbReference>
<feature type="region of interest" description="Disordered" evidence="7">
    <location>
        <begin position="700"/>
        <end position="728"/>
    </location>
</feature>
<feature type="active site" evidence="6">
    <location>
        <position position="69"/>
    </location>
</feature>